<evidence type="ECO:0000256" key="1">
    <source>
        <dbReference type="ARBA" id="ARBA00004651"/>
    </source>
</evidence>
<sequence length="390" mass="41686">MHGTAPGSIPPPASLLQVGPDGLFEVGPVSDGLAWLSIGLFVLAALLEWRQRRRAGTSGSLASGASIGKPVRVVAFAAWLVFAAFWLNLVPHFAFVHQSYVEGILSLVAVPASAYVGWLVYSGRDTLFVLTRAVAVMGVVYLPFETIPALSIAGVALPAPRQVLIEHTAVMTAFVMEAVGYTPEMIESSEGYDATFRWLYADGGEEHAIYVTVVLACTGIGSMSIFAGLIAAVRAPLVRKLRALALAIGIIYVLNVLRTSFITIVTGNQYMRWFPEAVLFLFGETNPYRVSFLVSDRIISQVLAVVALIGVTYLVVRQLPELLIVLEDVLYVLTGEEHDLQEVIDLPREPTNLEDRGRPATTASVDTAGGGATEATGGEVGEASDPDGVD</sequence>
<protein>
    <submittedName>
        <fullName evidence="10">Cytochrome oxidase subunit I</fullName>
    </submittedName>
</protein>
<dbReference type="OrthoDB" id="200496at2157"/>
<organism evidence="10 11">
    <name type="scientific">Halalkaliarchaeum desulfuricum</name>
    <dbReference type="NCBI Taxonomy" id="2055893"/>
    <lineage>
        <taxon>Archaea</taxon>
        <taxon>Methanobacteriati</taxon>
        <taxon>Methanobacteriota</taxon>
        <taxon>Stenosarchaea group</taxon>
        <taxon>Halobacteria</taxon>
        <taxon>Halobacteriales</taxon>
        <taxon>Haloferacaceae</taxon>
        <taxon>Halalkaliarchaeum</taxon>
    </lineage>
</organism>
<keyword evidence="7 9" id="KW-0472">Membrane</keyword>
<keyword evidence="4 9" id="KW-0812">Transmembrane</keyword>
<dbReference type="Pfam" id="PF09721">
    <property type="entry name" value="Exosortase_EpsH"/>
    <property type="match status" value="1"/>
</dbReference>
<feature type="transmembrane region" description="Helical" evidence="9">
    <location>
        <begin position="243"/>
        <end position="265"/>
    </location>
</feature>
<keyword evidence="5" id="KW-0378">Hydrolase</keyword>
<comment type="subcellular location">
    <subcellularLocation>
        <location evidence="1">Cell membrane</location>
        <topology evidence="1">Multi-pass membrane protein</topology>
    </subcellularLocation>
</comment>
<dbReference type="KEGG" id="hdf:AArcSl_0116"/>
<keyword evidence="2" id="KW-1003">Cell membrane</keyword>
<evidence type="ECO:0000256" key="2">
    <source>
        <dbReference type="ARBA" id="ARBA00022475"/>
    </source>
</evidence>
<feature type="compositionally biased region" description="Basic and acidic residues" evidence="8">
    <location>
        <begin position="346"/>
        <end position="358"/>
    </location>
</feature>
<proteinExistence type="predicted"/>
<feature type="transmembrane region" description="Helical" evidence="9">
    <location>
        <begin position="32"/>
        <end position="49"/>
    </location>
</feature>
<evidence type="ECO:0000256" key="4">
    <source>
        <dbReference type="ARBA" id="ARBA00022692"/>
    </source>
</evidence>
<feature type="transmembrane region" description="Helical" evidence="9">
    <location>
        <begin position="133"/>
        <end position="157"/>
    </location>
</feature>
<dbReference type="GO" id="GO:0008233">
    <property type="term" value="F:peptidase activity"/>
    <property type="evidence" value="ECO:0007669"/>
    <property type="project" value="UniProtKB-KW"/>
</dbReference>
<evidence type="ECO:0000256" key="8">
    <source>
        <dbReference type="SAM" id="MobiDB-lite"/>
    </source>
</evidence>
<dbReference type="NCBIfam" id="TIGR04178">
    <property type="entry name" value="exo_archaeo"/>
    <property type="match status" value="1"/>
</dbReference>
<feature type="transmembrane region" description="Helical" evidence="9">
    <location>
        <begin position="70"/>
        <end position="88"/>
    </location>
</feature>
<dbReference type="GO" id="GO:0005886">
    <property type="term" value="C:plasma membrane"/>
    <property type="evidence" value="ECO:0007669"/>
    <property type="project" value="UniProtKB-SubCell"/>
</dbReference>
<dbReference type="RefSeq" id="WP_119813702.1">
    <property type="nucleotide sequence ID" value="NZ_CP025066.1"/>
</dbReference>
<evidence type="ECO:0000256" key="7">
    <source>
        <dbReference type="ARBA" id="ARBA00023136"/>
    </source>
</evidence>
<dbReference type="Proteomes" id="UP000263012">
    <property type="component" value="Chromosome"/>
</dbReference>
<keyword evidence="11" id="KW-1185">Reference proteome</keyword>
<feature type="region of interest" description="Disordered" evidence="8">
    <location>
        <begin position="346"/>
        <end position="390"/>
    </location>
</feature>
<name>A0A343TFA1_9EURY</name>
<accession>A0A343TFA1</accession>
<evidence type="ECO:0000313" key="11">
    <source>
        <dbReference type="Proteomes" id="UP000263012"/>
    </source>
</evidence>
<keyword evidence="3" id="KW-0645">Protease</keyword>
<evidence type="ECO:0000313" key="10">
    <source>
        <dbReference type="EMBL" id="AUX07773.1"/>
    </source>
</evidence>
<dbReference type="GO" id="GO:0006508">
    <property type="term" value="P:proteolysis"/>
    <property type="evidence" value="ECO:0007669"/>
    <property type="project" value="UniProtKB-KW"/>
</dbReference>
<gene>
    <name evidence="10" type="ORF">AArcSl_0116</name>
</gene>
<keyword evidence="6 9" id="KW-1133">Transmembrane helix</keyword>
<feature type="transmembrane region" description="Helical" evidence="9">
    <location>
        <begin position="298"/>
        <end position="316"/>
    </location>
</feature>
<dbReference type="InterPro" id="IPR026392">
    <property type="entry name" value="Exo/Archaeosortase_dom"/>
</dbReference>
<reference evidence="11" key="1">
    <citation type="submission" date="2017-11" db="EMBL/GenBank/DDBJ databases">
        <title>Phenotypic and genomic properties of facultatively anaerobic sulfur-reducing natronoarchaea from hypersaline soda lakes.</title>
        <authorList>
            <person name="Sorokin D.Y."/>
            <person name="Kublanov I.V."/>
            <person name="Roman P."/>
            <person name="Sinninghe Damste J.S."/>
            <person name="Golyshin P.N."/>
            <person name="Rojo D."/>
            <person name="Ciordia S."/>
            <person name="Mena M.D.C."/>
            <person name="Ferrer M."/>
            <person name="Messina E."/>
            <person name="Smedile F."/>
            <person name="La Spada G."/>
            <person name="La Cono V."/>
            <person name="Yakimov M.M."/>
        </authorList>
    </citation>
    <scope>NUCLEOTIDE SEQUENCE [LARGE SCALE GENOMIC DNA]</scope>
    <source>
        <strain evidence="11">AArc-Sl</strain>
    </source>
</reference>
<feature type="transmembrane region" description="Helical" evidence="9">
    <location>
        <begin position="100"/>
        <end position="121"/>
    </location>
</feature>
<evidence type="ECO:0000256" key="6">
    <source>
        <dbReference type="ARBA" id="ARBA00022989"/>
    </source>
</evidence>
<evidence type="ECO:0000256" key="3">
    <source>
        <dbReference type="ARBA" id="ARBA00022670"/>
    </source>
</evidence>
<dbReference type="EMBL" id="CP025066">
    <property type="protein sequence ID" value="AUX07773.1"/>
    <property type="molecule type" value="Genomic_DNA"/>
</dbReference>
<evidence type="ECO:0000256" key="5">
    <source>
        <dbReference type="ARBA" id="ARBA00022801"/>
    </source>
</evidence>
<dbReference type="AlphaFoldDB" id="A0A343TFA1"/>
<dbReference type="InterPro" id="IPR019127">
    <property type="entry name" value="Exosortase"/>
</dbReference>
<dbReference type="NCBIfam" id="TIGR04125">
    <property type="entry name" value="exosort_PGF_TRM"/>
    <property type="match status" value="1"/>
</dbReference>
<feature type="transmembrane region" description="Helical" evidence="9">
    <location>
        <begin position="208"/>
        <end position="231"/>
    </location>
</feature>
<dbReference type="InterPro" id="IPR014522">
    <property type="entry name" value="ArtA"/>
</dbReference>
<dbReference type="GeneID" id="37876450"/>
<evidence type="ECO:0000256" key="9">
    <source>
        <dbReference type="SAM" id="Phobius"/>
    </source>
</evidence>